<dbReference type="Proteomes" id="UP000036403">
    <property type="component" value="Unassembled WGS sequence"/>
</dbReference>
<protein>
    <submittedName>
        <fullName evidence="6">Zinc finger bed domain-containing protein 1-like protein</fullName>
    </submittedName>
</protein>
<dbReference type="GO" id="GO:0005634">
    <property type="term" value="C:nucleus"/>
    <property type="evidence" value="ECO:0007669"/>
    <property type="project" value="UniProtKB-SubCell"/>
</dbReference>
<dbReference type="PANTHER" id="PTHR46481:SF10">
    <property type="entry name" value="ZINC FINGER BED DOMAIN-CONTAINING PROTEIN 39"/>
    <property type="match status" value="1"/>
</dbReference>
<dbReference type="PaxDb" id="67767-A0A0J7N2R9"/>
<dbReference type="AlphaFoldDB" id="A0A0J7N2R9"/>
<accession>A0A0J7N2R9</accession>
<reference evidence="6 7" key="1">
    <citation type="submission" date="2015-04" db="EMBL/GenBank/DDBJ databases">
        <title>Lasius niger genome sequencing.</title>
        <authorList>
            <person name="Konorov E.A."/>
            <person name="Nikitin M.A."/>
            <person name="Kirill M.V."/>
            <person name="Chang P."/>
        </authorList>
    </citation>
    <scope>NUCLEOTIDE SEQUENCE [LARGE SCALE GENOMIC DNA]</scope>
    <source>
        <tissue evidence="6">Whole</tissue>
    </source>
</reference>
<proteinExistence type="predicted"/>
<sequence>MIVFSEGGSKAGGITNAILFMIAKDNMPFNIVKREGFKYFMKTIVPLYSVPGRKSITKYMEEKYNYLSLVAKNRLNTVQHVSLISDLWTNVLNTVSYLEITAHYEFEDELRSTTIDVTEVTERHTAEVLGRWMENIMDDWNDKDKVVVMVTDNGPNIVKAEFTYTLEFNKHLPCFAHTLNLVATHTMDFYDATVLVTKIKTIVTFFKQSSIAASELRKVSALKLIQCIDTRWNSIYYMLERFILLADTDVSILLKISSLPSMLTAAELLLAKEIPEVLRPVEQVTKELCGEKYVTISIMIPMIYCLKRKIESLRTRLQTPTAQTLIDRLQFQITKRFESITANRIIAVSTILDPRFKRLHFQQNELVACAAISQLHC</sequence>
<keyword evidence="5" id="KW-0539">Nucleus</keyword>
<keyword evidence="2" id="KW-0479">Metal-binding</keyword>
<dbReference type="SUPFAM" id="SSF53098">
    <property type="entry name" value="Ribonuclease H-like"/>
    <property type="match status" value="1"/>
</dbReference>
<name>A0A0J7N2R9_LASNI</name>
<comment type="subcellular location">
    <subcellularLocation>
        <location evidence="1">Nucleus</location>
    </subcellularLocation>
</comment>
<evidence type="ECO:0000256" key="4">
    <source>
        <dbReference type="ARBA" id="ARBA00022833"/>
    </source>
</evidence>
<evidence type="ECO:0000256" key="3">
    <source>
        <dbReference type="ARBA" id="ARBA00022771"/>
    </source>
</evidence>
<organism evidence="6 7">
    <name type="scientific">Lasius niger</name>
    <name type="common">Black garden ant</name>
    <dbReference type="NCBI Taxonomy" id="67767"/>
    <lineage>
        <taxon>Eukaryota</taxon>
        <taxon>Metazoa</taxon>
        <taxon>Ecdysozoa</taxon>
        <taxon>Arthropoda</taxon>
        <taxon>Hexapoda</taxon>
        <taxon>Insecta</taxon>
        <taxon>Pterygota</taxon>
        <taxon>Neoptera</taxon>
        <taxon>Endopterygota</taxon>
        <taxon>Hymenoptera</taxon>
        <taxon>Apocrita</taxon>
        <taxon>Aculeata</taxon>
        <taxon>Formicoidea</taxon>
        <taxon>Formicidae</taxon>
        <taxon>Formicinae</taxon>
        <taxon>Lasius</taxon>
        <taxon>Lasius</taxon>
    </lineage>
</organism>
<dbReference type="SUPFAM" id="SSF140996">
    <property type="entry name" value="Hermes dimerisation domain"/>
    <property type="match status" value="1"/>
</dbReference>
<evidence type="ECO:0000256" key="2">
    <source>
        <dbReference type="ARBA" id="ARBA00022723"/>
    </source>
</evidence>
<evidence type="ECO:0000313" key="7">
    <source>
        <dbReference type="Proteomes" id="UP000036403"/>
    </source>
</evidence>
<dbReference type="PANTHER" id="PTHR46481">
    <property type="entry name" value="ZINC FINGER BED DOMAIN-CONTAINING PROTEIN 4"/>
    <property type="match status" value="1"/>
</dbReference>
<gene>
    <name evidence="6" type="ORF">RF55_13898</name>
</gene>
<dbReference type="InterPro" id="IPR012337">
    <property type="entry name" value="RNaseH-like_sf"/>
</dbReference>
<keyword evidence="4" id="KW-0862">Zinc</keyword>
<keyword evidence="3" id="KW-0863">Zinc-finger</keyword>
<dbReference type="GO" id="GO:0008270">
    <property type="term" value="F:zinc ion binding"/>
    <property type="evidence" value="ECO:0007669"/>
    <property type="project" value="UniProtKB-KW"/>
</dbReference>
<keyword evidence="7" id="KW-1185">Reference proteome</keyword>
<evidence type="ECO:0000256" key="5">
    <source>
        <dbReference type="ARBA" id="ARBA00023242"/>
    </source>
</evidence>
<evidence type="ECO:0000313" key="6">
    <source>
        <dbReference type="EMBL" id="KMQ86970.1"/>
    </source>
</evidence>
<comment type="caution">
    <text evidence="6">The sequence shown here is derived from an EMBL/GenBank/DDBJ whole genome shotgun (WGS) entry which is preliminary data.</text>
</comment>
<dbReference type="InterPro" id="IPR052035">
    <property type="entry name" value="ZnF_BED_domain_contain"/>
</dbReference>
<dbReference type="STRING" id="67767.A0A0J7N2R9"/>
<dbReference type="OrthoDB" id="7699906at2759"/>
<dbReference type="EMBL" id="LBMM01011202">
    <property type="protein sequence ID" value="KMQ86970.1"/>
    <property type="molecule type" value="Genomic_DNA"/>
</dbReference>
<evidence type="ECO:0000256" key="1">
    <source>
        <dbReference type="ARBA" id="ARBA00004123"/>
    </source>
</evidence>